<dbReference type="PANTHER" id="PTHR43174">
    <property type="entry name" value="UDP-N-ACETYLGLUCOSAMINE 2-EPIMERASE"/>
    <property type="match status" value="1"/>
</dbReference>
<dbReference type="EMBL" id="LCKT01000053">
    <property type="protein sequence ID" value="KKU02658.1"/>
    <property type="molecule type" value="Genomic_DNA"/>
</dbReference>
<dbReference type="InterPro" id="IPR029767">
    <property type="entry name" value="WecB-like"/>
</dbReference>
<reference evidence="3 4" key="1">
    <citation type="journal article" date="2015" name="Nature">
        <title>rRNA introns, odd ribosomes, and small enigmatic genomes across a large radiation of phyla.</title>
        <authorList>
            <person name="Brown C.T."/>
            <person name="Hug L.A."/>
            <person name="Thomas B.C."/>
            <person name="Sharon I."/>
            <person name="Castelle C.J."/>
            <person name="Singh A."/>
            <person name="Wilkins M.J."/>
            <person name="Williams K.H."/>
            <person name="Banfield J.F."/>
        </authorList>
    </citation>
    <scope>NUCLEOTIDE SEQUENCE [LARGE SCALE GENOMIC DNA]</scope>
</reference>
<dbReference type="AlphaFoldDB" id="A0A0G1PBA5"/>
<dbReference type="PATRIC" id="fig|1618649.3.peg.712"/>
<dbReference type="Pfam" id="PF02350">
    <property type="entry name" value="Epimerase_2"/>
    <property type="match status" value="1"/>
</dbReference>
<evidence type="ECO:0000313" key="3">
    <source>
        <dbReference type="EMBL" id="KKU02658.1"/>
    </source>
</evidence>
<comment type="caution">
    <text evidence="3">The sequence shown here is derived from an EMBL/GenBank/DDBJ whole genome shotgun (WGS) entry which is preliminary data.</text>
</comment>
<accession>A0A0G1PBA5</accession>
<protein>
    <submittedName>
        <fullName evidence="3">UDP-N-acetylglucosamine 2-epimerase</fullName>
    </submittedName>
</protein>
<dbReference type="SUPFAM" id="SSF53756">
    <property type="entry name" value="UDP-Glycosyltransferase/glycogen phosphorylase"/>
    <property type="match status" value="1"/>
</dbReference>
<feature type="non-terminal residue" evidence="3">
    <location>
        <position position="165"/>
    </location>
</feature>
<dbReference type="Gene3D" id="3.40.50.2000">
    <property type="entry name" value="Glycogen Phosphorylase B"/>
    <property type="match status" value="1"/>
</dbReference>
<name>A0A0G1PBA5_9BACT</name>
<feature type="domain" description="UDP-N-acetylglucosamine 2-epimerase" evidence="2">
    <location>
        <begin position="30"/>
        <end position="163"/>
    </location>
</feature>
<gene>
    <name evidence="3" type="ORF">UX06_C0053G0001</name>
</gene>
<proteinExistence type="inferred from homology"/>
<dbReference type="InterPro" id="IPR003331">
    <property type="entry name" value="UDP_GlcNAc_Epimerase_2_dom"/>
</dbReference>
<evidence type="ECO:0000256" key="1">
    <source>
        <dbReference type="RuleBase" id="RU003513"/>
    </source>
</evidence>
<evidence type="ECO:0000313" key="4">
    <source>
        <dbReference type="Proteomes" id="UP000034696"/>
    </source>
</evidence>
<dbReference type="GO" id="GO:0016853">
    <property type="term" value="F:isomerase activity"/>
    <property type="evidence" value="ECO:0007669"/>
    <property type="project" value="UniProtKB-KW"/>
</dbReference>
<keyword evidence="1" id="KW-0413">Isomerase</keyword>
<evidence type="ECO:0000259" key="2">
    <source>
        <dbReference type="Pfam" id="PF02350"/>
    </source>
</evidence>
<dbReference type="Proteomes" id="UP000034696">
    <property type="component" value="Unassembled WGS sequence"/>
</dbReference>
<sequence length="165" mass="18706">MKKKIAIIFGTRPEIIKISPFIKGALRRNWNFFVIHTGQHYSEIMDKVFRENFSLPEPKYNLEVGSGTHAEQVGKMMIGIEKVLLEEKPDYVCVYADLNSSLAGALAAAKLNIPIIQLEGGLRSFDRTMPEEVNRVVTDRLASYLFAPTQLQKEHLEKEGITENI</sequence>
<comment type="similarity">
    <text evidence="1">Belongs to the UDP-N-acetylglucosamine 2-epimerase family.</text>
</comment>
<organism evidence="3 4">
    <name type="scientific">Candidatus Giovannonibacteria bacterium GW2011_GWA2_45_21</name>
    <dbReference type="NCBI Taxonomy" id="1618649"/>
    <lineage>
        <taxon>Bacteria</taxon>
        <taxon>Candidatus Giovannoniibacteriota</taxon>
    </lineage>
</organism>
<dbReference type="PANTHER" id="PTHR43174:SF1">
    <property type="entry name" value="UDP-N-ACETYLGLUCOSAMINE 2-EPIMERASE"/>
    <property type="match status" value="1"/>
</dbReference>